<comment type="caution">
    <text evidence="1">The sequence shown here is derived from an EMBL/GenBank/DDBJ whole genome shotgun (WGS) entry which is preliminary data.</text>
</comment>
<accession>A0A4R9AQ33</accession>
<dbReference type="OrthoDB" id="5189217at2"/>
<dbReference type="Proteomes" id="UP000298154">
    <property type="component" value="Unassembled WGS sequence"/>
</dbReference>
<dbReference type="EMBL" id="SOHK01000007">
    <property type="protein sequence ID" value="TFD67724.1"/>
    <property type="molecule type" value="Genomic_DNA"/>
</dbReference>
<dbReference type="RefSeq" id="WP_134554397.1">
    <property type="nucleotide sequence ID" value="NZ_SOHK01000007.1"/>
</dbReference>
<evidence type="ECO:0000313" key="2">
    <source>
        <dbReference type="Proteomes" id="UP000298154"/>
    </source>
</evidence>
<gene>
    <name evidence="1" type="ORF">E3T47_03620</name>
</gene>
<evidence type="ECO:0000313" key="1">
    <source>
        <dbReference type="EMBL" id="TFD67724.1"/>
    </source>
</evidence>
<proteinExistence type="predicted"/>
<reference evidence="1 2" key="1">
    <citation type="submission" date="2019-03" db="EMBL/GenBank/DDBJ databases">
        <title>Genomics of glacier-inhabiting Cryobacterium strains.</title>
        <authorList>
            <person name="Liu Q."/>
            <person name="Xin Y.-H."/>
        </authorList>
    </citation>
    <scope>NUCLEOTIDE SEQUENCE [LARGE SCALE GENOMIC DNA]</scope>
    <source>
        <strain evidence="1 2">Sr36</strain>
    </source>
</reference>
<sequence length="190" mass="20792">MPSGLDDAVRQADDAVRAGTTLTDNELALLASGERWVAFYKELDRVLQLAIGWEIGMNDDAVRLANSSLLKNPSDDFRNVVVGLEQKLLKGLMCQAARSGLDDAAEGQAAEATPAYDAFGMNRDDVTGYIIKDIDPWPEAYDVLDYEWLASQSIQLHNGYVDGVMDVIESPDGSLSAANLIYFRSCVVRK</sequence>
<dbReference type="AlphaFoldDB" id="A0A4R9AQ33"/>
<organism evidence="1 2">
    <name type="scientific">Cryobacterium ruanii</name>
    <dbReference type="NCBI Taxonomy" id="1259197"/>
    <lineage>
        <taxon>Bacteria</taxon>
        <taxon>Bacillati</taxon>
        <taxon>Actinomycetota</taxon>
        <taxon>Actinomycetes</taxon>
        <taxon>Micrococcales</taxon>
        <taxon>Microbacteriaceae</taxon>
        <taxon>Cryobacterium</taxon>
    </lineage>
</organism>
<name>A0A4R9AQ33_9MICO</name>
<protein>
    <submittedName>
        <fullName evidence="1">Uncharacterized protein</fullName>
    </submittedName>
</protein>
<keyword evidence="2" id="KW-1185">Reference proteome</keyword>